<feature type="domain" description="ABC transporter" evidence="11">
    <location>
        <begin position="4"/>
        <end position="246"/>
    </location>
</feature>
<evidence type="ECO:0000256" key="4">
    <source>
        <dbReference type="ARBA" id="ARBA00022741"/>
    </source>
</evidence>
<dbReference type="SMART" id="SM00930">
    <property type="entry name" value="NIL"/>
    <property type="match status" value="1"/>
</dbReference>
<comment type="similarity">
    <text evidence="1">Belongs to the ABC transporter superfamily.</text>
</comment>
<evidence type="ECO:0000313" key="13">
    <source>
        <dbReference type="Proteomes" id="UP000422989"/>
    </source>
</evidence>
<dbReference type="InterPro" id="IPR041701">
    <property type="entry name" value="MetN_ABC"/>
</dbReference>
<keyword evidence="13" id="KW-1185">Reference proteome</keyword>
<name>A0A6I6DZC1_9MICO</name>
<evidence type="ECO:0000256" key="8">
    <source>
        <dbReference type="ARBA" id="ARBA00023136"/>
    </source>
</evidence>
<dbReference type="Proteomes" id="UP000422989">
    <property type="component" value="Chromosome"/>
</dbReference>
<keyword evidence="4" id="KW-0547">Nucleotide-binding</keyword>
<dbReference type="KEGG" id="moj:D7D94_10865"/>
<evidence type="ECO:0000256" key="10">
    <source>
        <dbReference type="ARBA" id="ARBA00063837"/>
    </source>
</evidence>
<dbReference type="GO" id="GO:0005886">
    <property type="term" value="C:plasma membrane"/>
    <property type="evidence" value="ECO:0007669"/>
    <property type="project" value="UniProtKB-ARBA"/>
</dbReference>
<evidence type="ECO:0000256" key="5">
    <source>
        <dbReference type="ARBA" id="ARBA00022840"/>
    </source>
</evidence>
<dbReference type="InterPro" id="IPR018449">
    <property type="entry name" value="NIL_domain"/>
</dbReference>
<evidence type="ECO:0000259" key="11">
    <source>
        <dbReference type="PROSITE" id="PS50893"/>
    </source>
</evidence>
<keyword evidence="6" id="KW-1278">Translocase</keyword>
<dbReference type="InterPro" id="IPR003593">
    <property type="entry name" value="AAA+_ATPase"/>
</dbReference>
<dbReference type="Gene3D" id="3.30.70.260">
    <property type="match status" value="1"/>
</dbReference>
<dbReference type="Gene3D" id="3.40.50.300">
    <property type="entry name" value="P-loop containing nucleotide triphosphate hydrolases"/>
    <property type="match status" value="1"/>
</dbReference>
<comment type="function">
    <text evidence="9">Part of the ABC transporter FtsEX involved in cellular division. Has ATPase activity.</text>
</comment>
<dbReference type="InterPro" id="IPR003439">
    <property type="entry name" value="ABC_transporter-like_ATP-bd"/>
</dbReference>
<dbReference type="InterPro" id="IPR045865">
    <property type="entry name" value="ACT-like_dom_sf"/>
</dbReference>
<comment type="subunit">
    <text evidence="10">Homodimer. Forms a membrane-associated complex with FtsX.</text>
</comment>
<dbReference type="PANTHER" id="PTHR43166">
    <property type="entry name" value="AMINO ACID IMPORT ATP-BINDING PROTEIN"/>
    <property type="match status" value="1"/>
</dbReference>
<accession>A0A6I6DZC1</accession>
<evidence type="ECO:0000313" key="12">
    <source>
        <dbReference type="EMBL" id="QGU28123.1"/>
    </source>
</evidence>
<evidence type="ECO:0000256" key="1">
    <source>
        <dbReference type="ARBA" id="ARBA00005417"/>
    </source>
</evidence>
<dbReference type="PANTHER" id="PTHR43166:SF30">
    <property type="entry name" value="METHIONINE IMPORT ATP-BINDING PROTEIN METN"/>
    <property type="match status" value="1"/>
</dbReference>
<dbReference type="Pfam" id="PF00005">
    <property type="entry name" value="ABC_tran"/>
    <property type="match status" value="1"/>
</dbReference>
<dbReference type="PROSITE" id="PS00211">
    <property type="entry name" value="ABC_TRANSPORTER_1"/>
    <property type="match status" value="1"/>
</dbReference>
<dbReference type="GO" id="GO:0006865">
    <property type="term" value="P:amino acid transport"/>
    <property type="evidence" value="ECO:0007669"/>
    <property type="project" value="UniProtKB-KW"/>
</dbReference>
<dbReference type="SUPFAM" id="SSF52540">
    <property type="entry name" value="P-loop containing nucleoside triphosphate hydrolases"/>
    <property type="match status" value="1"/>
</dbReference>
<dbReference type="GO" id="GO:0005524">
    <property type="term" value="F:ATP binding"/>
    <property type="evidence" value="ECO:0007669"/>
    <property type="project" value="UniProtKB-KW"/>
</dbReference>
<organism evidence="12 13">
    <name type="scientific">Microbacterium oryzae</name>
    <dbReference type="NCBI Taxonomy" id="743009"/>
    <lineage>
        <taxon>Bacteria</taxon>
        <taxon>Bacillati</taxon>
        <taxon>Actinomycetota</taxon>
        <taxon>Actinomycetes</taxon>
        <taxon>Micrococcales</taxon>
        <taxon>Microbacteriaceae</taxon>
        <taxon>Microbacterium</taxon>
    </lineage>
</organism>
<dbReference type="GO" id="GO:0016887">
    <property type="term" value="F:ATP hydrolysis activity"/>
    <property type="evidence" value="ECO:0007669"/>
    <property type="project" value="InterPro"/>
</dbReference>
<dbReference type="Pfam" id="PF09383">
    <property type="entry name" value="NIL"/>
    <property type="match status" value="1"/>
</dbReference>
<protein>
    <submittedName>
        <fullName evidence="12">Methionine ABC transporter ATP-binding protein</fullName>
    </submittedName>
</protein>
<proteinExistence type="inferred from homology"/>
<keyword evidence="7" id="KW-0029">Amino-acid transport</keyword>
<keyword evidence="2" id="KW-0813">Transport</keyword>
<sequence length="343" mass="36781">MPHITISDVTKSYPPPRRGGDAVVAVDGVSLEIERGDVFGIIGYSGAGKSTLVRLINGLEPVTAGSIDVDGTDITAIPERRLREVRQGIGMIFQRFNLLRSRTISGNVAYPLEVGRMARAERTKRVAELLDFVGLADKAGAYPEQLSGGQQQRVGIARALAANPGILLADEATSALDPETTDEVLDLLRRVNRELGITIVVITHEMDVIARIANKVAVMERGRVVEAGETYDVFTRPQTETAKRFVRTVVRALPDGDALAALRAQHDGRFFTISFTDEGATEARVFGALARAGVDFNLVHGGVDDIQGRVYGLLTIAVRGDEQAVRDALAEVGQGVTVAEVAA</sequence>
<dbReference type="AlphaFoldDB" id="A0A6I6DZC1"/>
<dbReference type="FunFam" id="3.40.50.300:FF:000056">
    <property type="entry name" value="Cell division ATP-binding protein FtsE"/>
    <property type="match status" value="1"/>
</dbReference>
<keyword evidence="5 12" id="KW-0067">ATP-binding</keyword>
<reference evidence="12 13" key="1">
    <citation type="submission" date="2018-09" db="EMBL/GenBank/DDBJ databases">
        <title>Whole genome sequencing of Microbacterium oryzae strain MB-10T.</title>
        <authorList>
            <person name="Das S.K."/>
        </authorList>
    </citation>
    <scope>NUCLEOTIDE SEQUENCE [LARGE SCALE GENOMIC DNA]</scope>
    <source>
        <strain evidence="12 13">MB-10</strain>
    </source>
</reference>
<dbReference type="EMBL" id="CP032550">
    <property type="protein sequence ID" value="QGU28123.1"/>
    <property type="molecule type" value="Genomic_DNA"/>
</dbReference>
<dbReference type="SUPFAM" id="SSF55021">
    <property type="entry name" value="ACT-like"/>
    <property type="match status" value="1"/>
</dbReference>
<dbReference type="CDD" id="cd03258">
    <property type="entry name" value="ABC_MetN_methionine_transporter"/>
    <property type="match status" value="1"/>
</dbReference>
<keyword evidence="8" id="KW-0472">Membrane</keyword>
<dbReference type="InterPro" id="IPR017871">
    <property type="entry name" value="ABC_transporter-like_CS"/>
</dbReference>
<keyword evidence="3" id="KW-1003">Cell membrane</keyword>
<dbReference type="InterPro" id="IPR050086">
    <property type="entry name" value="MetN_ABC_transporter-like"/>
</dbReference>
<dbReference type="RefSeq" id="WP_156242628.1">
    <property type="nucleotide sequence ID" value="NZ_BAAAZL010000004.1"/>
</dbReference>
<evidence type="ECO:0000256" key="3">
    <source>
        <dbReference type="ARBA" id="ARBA00022475"/>
    </source>
</evidence>
<gene>
    <name evidence="12" type="ORF">D7D94_10865</name>
</gene>
<dbReference type="OrthoDB" id="4283894at2"/>
<dbReference type="PROSITE" id="PS50893">
    <property type="entry name" value="ABC_TRANSPORTER_2"/>
    <property type="match status" value="1"/>
</dbReference>
<evidence type="ECO:0000256" key="6">
    <source>
        <dbReference type="ARBA" id="ARBA00022967"/>
    </source>
</evidence>
<dbReference type="InterPro" id="IPR027417">
    <property type="entry name" value="P-loop_NTPase"/>
</dbReference>
<evidence type="ECO:0000256" key="7">
    <source>
        <dbReference type="ARBA" id="ARBA00022970"/>
    </source>
</evidence>
<evidence type="ECO:0000256" key="2">
    <source>
        <dbReference type="ARBA" id="ARBA00022448"/>
    </source>
</evidence>
<evidence type="ECO:0000256" key="9">
    <source>
        <dbReference type="ARBA" id="ARBA00054718"/>
    </source>
</evidence>
<dbReference type="SMART" id="SM00382">
    <property type="entry name" value="AAA"/>
    <property type="match status" value="1"/>
</dbReference>